<dbReference type="PANTHER" id="PTHR30408:SF13">
    <property type="entry name" value="TYPE I RESTRICTION ENZYME HINDI SPECIFICITY SUBUNIT"/>
    <property type="match status" value="1"/>
</dbReference>
<dbReference type="EMBL" id="JAOVQO010000014">
    <property type="protein sequence ID" value="MCU9849374.1"/>
    <property type="molecule type" value="Genomic_DNA"/>
</dbReference>
<protein>
    <recommendedName>
        <fullName evidence="5">Type I restriction enzyme, S subunit</fullName>
    </recommendedName>
</protein>
<dbReference type="Proteomes" id="UP001209535">
    <property type="component" value="Unassembled WGS sequence"/>
</dbReference>
<keyword evidence="2" id="KW-0238">DNA-binding</keyword>
<gene>
    <name evidence="3" type="ORF">OEZ60_15335</name>
</gene>
<proteinExistence type="predicted"/>
<dbReference type="RefSeq" id="WP_263337991.1">
    <property type="nucleotide sequence ID" value="NZ_JAOVQO010000014.1"/>
</dbReference>
<sequence>MTFDDEKKVGDFVELIRGTTYQGALVGKPGPALLGLGSIVPGGGFRGKDFKTYGGECPEKLMLRPGDLFVSLKGATKAGDMIGSIARVPPEVQSGRLTQDTVKLVFRTEAEPFRSYLYWLLRTPHYRDYCAGRATGSAVVALSRDDFLSYPVPPLNPLGVEIISALDQIDEKIELNRKMNATLEAMARALFRDWFVDLGPTRAKMEGREPYLSPDLWSLFPDRLDAEGKPEGWDEKPLDEIADFLNGLALQKYPGEGEANNLPVIKIAELRNGITSNSNRASRRVPPQYVVQDGDFLFSWSGSLLAKFWTGGEGALNQHLFKVTSDRYPAWFFSEWVQHHLEEFQVIAASKATTMGHIQRGHLKAAKTICPSDRVIARLGEAVAPLIDRIVDNELESRTLAQTRDLLLPRLMSGELRLADLDSQKAEQA</sequence>
<keyword evidence="1" id="KW-0680">Restriction system</keyword>
<evidence type="ECO:0000256" key="1">
    <source>
        <dbReference type="ARBA" id="ARBA00022747"/>
    </source>
</evidence>
<reference evidence="3 4" key="1">
    <citation type="submission" date="2022-10" db="EMBL/GenBank/DDBJ databases">
        <title>Defluviimonas sp. nov., isolated from ocean surface sediments.</title>
        <authorList>
            <person name="He W."/>
            <person name="Wang L."/>
            <person name="Zhang D.-F."/>
        </authorList>
    </citation>
    <scope>NUCLEOTIDE SEQUENCE [LARGE SCALE GENOMIC DNA]</scope>
    <source>
        <strain evidence="3 4">WL0024</strain>
    </source>
</reference>
<dbReference type="InterPro" id="IPR052021">
    <property type="entry name" value="Type-I_RS_S_subunit"/>
</dbReference>
<name>A0ABT2X618_9RHOB</name>
<organism evidence="3 4">
    <name type="scientific">Albidovulum salinarum</name>
    <dbReference type="NCBI Taxonomy" id="2984153"/>
    <lineage>
        <taxon>Bacteria</taxon>
        <taxon>Pseudomonadati</taxon>
        <taxon>Pseudomonadota</taxon>
        <taxon>Alphaproteobacteria</taxon>
        <taxon>Rhodobacterales</taxon>
        <taxon>Paracoccaceae</taxon>
        <taxon>Albidovulum</taxon>
    </lineage>
</organism>
<evidence type="ECO:0000313" key="4">
    <source>
        <dbReference type="Proteomes" id="UP001209535"/>
    </source>
</evidence>
<accession>A0ABT2X618</accession>
<dbReference type="PANTHER" id="PTHR30408">
    <property type="entry name" value="TYPE-1 RESTRICTION ENZYME ECOKI SPECIFICITY PROTEIN"/>
    <property type="match status" value="1"/>
</dbReference>
<evidence type="ECO:0000313" key="3">
    <source>
        <dbReference type="EMBL" id="MCU9849374.1"/>
    </source>
</evidence>
<keyword evidence="4" id="KW-1185">Reference proteome</keyword>
<evidence type="ECO:0008006" key="5">
    <source>
        <dbReference type="Google" id="ProtNLM"/>
    </source>
</evidence>
<evidence type="ECO:0000256" key="2">
    <source>
        <dbReference type="ARBA" id="ARBA00023125"/>
    </source>
</evidence>
<dbReference type="SUPFAM" id="SSF116734">
    <property type="entry name" value="DNA methylase specificity domain"/>
    <property type="match status" value="2"/>
</dbReference>
<dbReference type="Gene3D" id="3.90.220.20">
    <property type="entry name" value="DNA methylase specificity domains"/>
    <property type="match status" value="2"/>
</dbReference>
<comment type="caution">
    <text evidence="3">The sequence shown here is derived from an EMBL/GenBank/DDBJ whole genome shotgun (WGS) entry which is preliminary data.</text>
</comment>
<dbReference type="InterPro" id="IPR044946">
    <property type="entry name" value="Restrct_endonuc_typeI_TRD_sf"/>
</dbReference>